<dbReference type="CDD" id="cd00959">
    <property type="entry name" value="DeoC"/>
    <property type="match status" value="1"/>
</dbReference>
<dbReference type="PANTHER" id="PTHR10889:SF1">
    <property type="entry name" value="DEOXYRIBOSE-PHOSPHATE ALDOLASE"/>
    <property type="match status" value="1"/>
</dbReference>
<gene>
    <name evidence="6 7" type="primary">deoC</name>
    <name evidence="7" type="ORF">GETHED_16820</name>
</gene>
<keyword evidence="8" id="KW-1185">Reference proteome</keyword>
<dbReference type="SUPFAM" id="SSF51569">
    <property type="entry name" value="Aldolase"/>
    <property type="match status" value="1"/>
</dbReference>
<comment type="similarity">
    <text evidence="1 6">Belongs to the DeoC/FbaB aldolase family. DeoC type 1 subfamily.</text>
</comment>
<sequence>MIDPLLDLTAEVRARLQVLPEGGRPQLLGCVEGFCMLRDQAGLHHRPAGQAALPAGPWDLSPLIDHTLLKAEATGAQVERLCAEALKHGFASVCINPLWVPLASSLLKGSAVRTCTVVGFPLGASSLRAKAHEAELAVRDGAQEVDMVLAVGAAKADDWDTVRRDLEGLRAAVPAPTVLKVILETCLLTDTEKTRASTLALEAGLDFVKTSTGFSTGGATEADVALMRRTVGTAMGVKASGGIRTYEGALAMVLAGATRLGLSASVAVIQGGAGSEAY</sequence>
<evidence type="ECO:0000256" key="4">
    <source>
        <dbReference type="ARBA" id="ARBA00023270"/>
    </source>
</evidence>
<dbReference type="EMBL" id="BSDC01000002">
    <property type="protein sequence ID" value="GLH67318.1"/>
    <property type="molecule type" value="Genomic_DNA"/>
</dbReference>
<evidence type="ECO:0000256" key="6">
    <source>
        <dbReference type="HAMAP-Rule" id="MF_00114"/>
    </source>
</evidence>
<evidence type="ECO:0000313" key="8">
    <source>
        <dbReference type="Proteomes" id="UP001165044"/>
    </source>
</evidence>
<evidence type="ECO:0000256" key="1">
    <source>
        <dbReference type="ARBA" id="ARBA00010936"/>
    </source>
</evidence>
<comment type="function">
    <text evidence="6">Catalyzes a reversible aldol reaction between acetaldehyde and D-glyceraldehyde 3-phosphate to generate 2-deoxy-D-ribose 5-phosphate.</text>
</comment>
<dbReference type="InterPro" id="IPR002915">
    <property type="entry name" value="DeoC/FbaB/LacD_aldolase"/>
</dbReference>
<evidence type="ECO:0000256" key="5">
    <source>
        <dbReference type="ARBA" id="ARBA00048791"/>
    </source>
</evidence>
<dbReference type="InterPro" id="IPR011343">
    <property type="entry name" value="DeoC"/>
</dbReference>
<keyword evidence="2 6" id="KW-0963">Cytoplasm</keyword>
<comment type="catalytic activity">
    <reaction evidence="5 6">
        <text>2-deoxy-D-ribose 5-phosphate = D-glyceraldehyde 3-phosphate + acetaldehyde</text>
        <dbReference type="Rhea" id="RHEA:12821"/>
        <dbReference type="ChEBI" id="CHEBI:15343"/>
        <dbReference type="ChEBI" id="CHEBI:59776"/>
        <dbReference type="ChEBI" id="CHEBI:62877"/>
        <dbReference type="EC" id="4.1.2.4"/>
    </reaction>
</comment>
<dbReference type="EC" id="4.1.2.4" evidence="6"/>
<proteinExistence type="inferred from homology"/>
<evidence type="ECO:0000256" key="2">
    <source>
        <dbReference type="ARBA" id="ARBA00022490"/>
    </source>
</evidence>
<dbReference type="InterPro" id="IPR028581">
    <property type="entry name" value="DeoC_typeI"/>
</dbReference>
<feature type="active site" description="Proton donor/acceptor" evidence="6">
    <location>
        <position position="146"/>
    </location>
</feature>
<comment type="pathway">
    <text evidence="6">Carbohydrate degradation; 2-deoxy-D-ribose 1-phosphate degradation; D-glyceraldehyde 3-phosphate and acetaldehyde from 2-deoxy-alpha-D-ribose 1-phosphate: step 2/2.</text>
</comment>
<keyword evidence="4 6" id="KW-0704">Schiff base</keyword>
<keyword evidence="3 6" id="KW-0456">Lyase</keyword>
<dbReference type="InterPro" id="IPR013785">
    <property type="entry name" value="Aldolase_TIM"/>
</dbReference>
<protein>
    <recommendedName>
        <fullName evidence="6">Deoxyribose-phosphate aldolase</fullName>
        <shortName evidence="6">DERA</shortName>
        <ecNumber evidence="6">4.1.2.4</ecNumber>
    </recommendedName>
    <alternativeName>
        <fullName evidence="6">2-deoxy-D-ribose 5-phosphate aldolase</fullName>
    </alternativeName>
    <alternativeName>
        <fullName evidence="6">Phosphodeoxyriboaldolase</fullName>
        <shortName evidence="6">Deoxyriboaldolase</shortName>
    </alternativeName>
</protein>
<dbReference type="SMART" id="SM01133">
    <property type="entry name" value="DeoC"/>
    <property type="match status" value="1"/>
</dbReference>
<comment type="caution">
    <text evidence="7">The sequence shown here is derived from an EMBL/GenBank/DDBJ whole genome shotgun (WGS) entry which is preliminary data.</text>
</comment>
<dbReference type="Pfam" id="PF01791">
    <property type="entry name" value="DeoC"/>
    <property type="match status" value="1"/>
</dbReference>
<reference evidence="7" key="1">
    <citation type="journal article" date="2023" name="Antonie Van Leeuwenhoek">
        <title>Mesoterricola silvestris gen. nov., sp. nov., Mesoterricola sediminis sp. nov., Geothrix oryzae sp. nov., Geothrix edaphica sp. nov., Geothrix rubra sp. nov., and Geothrix limicola sp. nov., six novel members of Acidobacteriota isolated from soils.</title>
        <authorList>
            <person name="Itoh H."/>
            <person name="Sugisawa Y."/>
            <person name="Mise K."/>
            <person name="Xu Z."/>
            <person name="Kuniyasu M."/>
            <person name="Ushijima N."/>
            <person name="Kawano K."/>
            <person name="Kobayashi E."/>
            <person name="Shiratori Y."/>
            <person name="Masuda Y."/>
            <person name="Senoo K."/>
        </authorList>
    </citation>
    <scope>NUCLEOTIDE SEQUENCE</scope>
    <source>
        <strain evidence="7">Red802</strain>
    </source>
</reference>
<evidence type="ECO:0000256" key="3">
    <source>
        <dbReference type="ARBA" id="ARBA00023239"/>
    </source>
</evidence>
<organism evidence="7 8">
    <name type="scientific">Geothrix edaphica</name>
    <dbReference type="NCBI Taxonomy" id="2927976"/>
    <lineage>
        <taxon>Bacteria</taxon>
        <taxon>Pseudomonadati</taxon>
        <taxon>Acidobacteriota</taxon>
        <taxon>Holophagae</taxon>
        <taxon>Holophagales</taxon>
        <taxon>Holophagaceae</taxon>
        <taxon>Geothrix</taxon>
    </lineage>
</organism>
<dbReference type="RefSeq" id="WP_285608382.1">
    <property type="nucleotide sequence ID" value="NZ_BSDC01000002.1"/>
</dbReference>
<feature type="active site" description="Proton donor/acceptor" evidence="6">
    <location>
        <position position="238"/>
    </location>
</feature>
<name>A0ABQ5PYF5_9BACT</name>
<comment type="subcellular location">
    <subcellularLocation>
        <location evidence="6">Cytoplasm</location>
    </subcellularLocation>
</comment>
<dbReference type="PANTHER" id="PTHR10889">
    <property type="entry name" value="DEOXYRIBOSE-PHOSPHATE ALDOLASE"/>
    <property type="match status" value="1"/>
</dbReference>
<dbReference type="HAMAP" id="MF_00114">
    <property type="entry name" value="DeoC_type1"/>
    <property type="match status" value="1"/>
</dbReference>
<dbReference type="Gene3D" id="3.20.20.70">
    <property type="entry name" value="Aldolase class I"/>
    <property type="match status" value="1"/>
</dbReference>
<dbReference type="NCBIfam" id="TIGR00126">
    <property type="entry name" value="deoC"/>
    <property type="match status" value="1"/>
</dbReference>
<feature type="active site" description="Schiff-base intermediate with acetaldehyde" evidence="6">
    <location>
        <position position="209"/>
    </location>
</feature>
<accession>A0ABQ5PYF5</accession>
<dbReference type="Proteomes" id="UP001165044">
    <property type="component" value="Unassembled WGS sequence"/>
</dbReference>
<evidence type="ECO:0000313" key="7">
    <source>
        <dbReference type="EMBL" id="GLH67318.1"/>
    </source>
</evidence>